<evidence type="ECO:0000313" key="3">
    <source>
        <dbReference type="Proteomes" id="UP000801492"/>
    </source>
</evidence>
<protein>
    <recommendedName>
        <fullName evidence="4">Neuroparsin</fullName>
    </recommendedName>
</protein>
<dbReference type="AlphaFoldDB" id="A0A8K0D3E0"/>
<dbReference type="Pfam" id="PF07327">
    <property type="entry name" value="Neuroparsin"/>
    <property type="match status" value="1"/>
</dbReference>
<feature type="chain" id="PRO_5035442737" description="Neuroparsin" evidence="1">
    <location>
        <begin position="25"/>
        <end position="101"/>
    </location>
</feature>
<reference evidence="2" key="1">
    <citation type="submission" date="2019-08" db="EMBL/GenBank/DDBJ databases">
        <title>The genome of the North American firefly Photinus pyralis.</title>
        <authorList>
            <consortium name="Photinus pyralis genome working group"/>
            <person name="Fallon T.R."/>
            <person name="Sander Lower S.E."/>
            <person name="Weng J.-K."/>
        </authorList>
    </citation>
    <scope>NUCLEOTIDE SEQUENCE</scope>
    <source>
        <strain evidence="2">TRF0915ILg1</strain>
        <tissue evidence="2">Whole body</tissue>
    </source>
</reference>
<evidence type="ECO:0000313" key="2">
    <source>
        <dbReference type="EMBL" id="KAF2898685.1"/>
    </source>
</evidence>
<evidence type="ECO:0008006" key="4">
    <source>
        <dbReference type="Google" id="ProtNLM"/>
    </source>
</evidence>
<organism evidence="2 3">
    <name type="scientific">Ignelater luminosus</name>
    <name type="common">Cucubano</name>
    <name type="synonym">Pyrophorus luminosus</name>
    <dbReference type="NCBI Taxonomy" id="2038154"/>
    <lineage>
        <taxon>Eukaryota</taxon>
        <taxon>Metazoa</taxon>
        <taxon>Ecdysozoa</taxon>
        <taxon>Arthropoda</taxon>
        <taxon>Hexapoda</taxon>
        <taxon>Insecta</taxon>
        <taxon>Pterygota</taxon>
        <taxon>Neoptera</taxon>
        <taxon>Endopterygota</taxon>
        <taxon>Coleoptera</taxon>
        <taxon>Polyphaga</taxon>
        <taxon>Elateriformia</taxon>
        <taxon>Elateroidea</taxon>
        <taxon>Elateridae</taxon>
        <taxon>Agrypninae</taxon>
        <taxon>Pyrophorini</taxon>
        <taxon>Ignelater</taxon>
    </lineage>
</organism>
<sequence length="101" mass="11006">MRATPILPLLFALVVTTFSYMSDARSLCTPCFTEEECDKEPEHFCMWGVARDSCNKKVCAKGPGERCGGPLGVLGQCGAGMMCYSDEICHGCSSKTFECYP</sequence>
<proteinExistence type="predicted"/>
<dbReference type="Gene3D" id="4.10.40.20">
    <property type="match status" value="1"/>
</dbReference>
<keyword evidence="1" id="KW-0732">Signal</keyword>
<dbReference type="OrthoDB" id="5976811at2759"/>
<dbReference type="InterPro" id="IPR010850">
    <property type="entry name" value="Neuroparsin"/>
</dbReference>
<gene>
    <name evidence="2" type="ORF">ILUMI_07486</name>
</gene>
<keyword evidence="3" id="KW-1185">Reference proteome</keyword>
<dbReference type="Proteomes" id="UP000801492">
    <property type="component" value="Unassembled WGS sequence"/>
</dbReference>
<accession>A0A8K0D3E0</accession>
<name>A0A8K0D3E0_IGNLU</name>
<comment type="caution">
    <text evidence="2">The sequence shown here is derived from an EMBL/GenBank/DDBJ whole genome shotgun (WGS) entry which is preliminary data.</text>
</comment>
<evidence type="ECO:0000256" key="1">
    <source>
        <dbReference type="SAM" id="SignalP"/>
    </source>
</evidence>
<feature type="signal peptide" evidence="1">
    <location>
        <begin position="1"/>
        <end position="24"/>
    </location>
</feature>
<dbReference type="EMBL" id="VTPC01003351">
    <property type="protein sequence ID" value="KAF2898685.1"/>
    <property type="molecule type" value="Genomic_DNA"/>
</dbReference>